<dbReference type="STRING" id="1280837.A0A316VGS5"/>
<reference evidence="3 4" key="1">
    <citation type="journal article" date="2018" name="Mol. Biol. Evol.">
        <title>Broad Genomic Sampling Reveals a Smut Pathogenic Ancestry of the Fungal Clade Ustilaginomycotina.</title>
        <authorList>
            <person name="Kijpornyongpan T."/>
            <person name="Mondo S.J."/>
            <person name="Barry K."/>
            <person name="Sandor L."/>
            <person name="Lee J."/>
            <person name="Lipzen A."/>
            <person name="Pangilinan J."/>
            <person name="LaButti K."/>
            <person name="Hainaut M."/>
            <person name="Henrissat B."/>
            <person name="Grigoriev I.V."/>
            <person name="Spatafora J.W."/>
            <person name="Aime M.C."/>
        </authorList>
    </citation>
    <scope>NUCLEOTIDE SEQUENCE [LARGE SCALE GENOMIC DNA]</scope>
    <source>
        <strain evidence="3 4">MCA 3882</strain>
    </source>
</reference>
<evidence type="ECO:0000259" key="2">
    <source>
        <dbReference type="Pfam" id="PF22422"/>
    </source>
</evidence>
<sequence>MFHQLANWSFIIAFALDQVKAGPVIKRSLDTNAILQQHYGNDAEWYSNRIPFFDSSDEKLNEIYYYRWQIFRAHQRDLGNDYGFITTEFADDVSWQLSPWASLNDATGFHLNEGRWCRDRRFTHDYINHMFGERKGNDRHFSDYMADSVWNVYLVDHDSQAATQYLDQIKTVYDQWNDHFDMSKGLYYIEPIADATEFTISSIDASGGTGGFTGGTSFRPSINSYMYANFKAIAQLARLTSDENSAETYERRANILKNQTQTNLWNSTFEHFIDRFQVNNDYVKYFDFIRGRELVGYVPFMFDLPDDTSVYAASWSHVLDANLLGGQYGMRTNEPSYEHYMQQYRYDVVNSSRPECQWNGPVWPFQTTQVLLGMSNVLDHYNNKGDLNISQFNRLLSQYVDLHYDSNGKPNLEEDYNPDKGGAIVGLDRSPHYFHSGFVDIVLGGLVGIRPRSDDKLEINPLVDQNSGPSWFRAEEVPYHGSNIAVQYDRDGSHYGTKGLVIERDGQQVAASATLQRIIVDYAPKDLLPIDRPSAISIQLQESSAYPRGSASSNANDTTKIHDAIDGRVWFTSELANGWESDTNANQWYAIELGNSDGSAASNRTISRAEIAWFADDNTFAAPDSYTIETSTSNQGPWTAIPNVQQIKPLANGITHAQWTSLDTSNVRLSFTLPSGKRARLTEFKLF</sequence>
<evidence type="ECO:0000313" key="4">
    <source>
        <dbReference type="Proteomes" id="UP000245771"/>
    </source>
</evidence>
<dbReference type="InterPro" id="IPR012341">
    <property type="entry name" value="6hp_glycosidase-like_sf"/>
</dbReference>
<dbReference type="Pfam" id="PF22422">
    <property type="entry name" value="MGH1-like_GH"/>
    <property type="match status" value="1"/>
</dbReference>
<dbReference type="InParanoid" id="A0A316VGS5"/>
<name>A0A316VGS5_9BASI</name>
<feature type="signal peptide" evidence="1">
    <location>
        <begin position="1"/>
        <end position="21"/>
    </location>
</feature>
<dbReference type="InterPro" id="IPR008928">
    <property type="entry name" value="6-hairpin_glycosidase_sf"/>
</dbReference>
<protein>
    <submittedName>
        <fullName evidence="3">Glycogen debranching enzyme</fullName>
    </submittedName>
</protein>
<dbReference type="Gene3D" id="2.60.120.260">
    <property type="entry name" value="Galactose-binding domain-like"/>
    <property type="match status" value="1"/>
</dbReference>
<evidence type="ECO:0000256" key="1">
    <source>
        <dbReference type="SAM" id="SignalP"/>
    </source>
</evidence>
<dbReference type="OrthoDB" id="5382128at2759"/>
<dbReference type="InterPro" id="IPR054491">
    <property type="entry name" value="MGH1-like_GH"/>
</dbReference>
<dbReference type="Gene3D" id="1.50.10.10">
    <property type="match status" value="1"/>
</dbReference>
<dbReference type="GO" id="GO:0005975">
    <property type="term" value="P:carbohydrate metabolic process"/>
    <property type="evidence" value="ECO:0007669"/>
    <property type="project" value="InterPro"/>
</dbReference>
<dbReference type="EMBL" id="KZ819602">
    <property type="protein sequence ID" value="PWN36792.1"/>
    <property type="molecule type" value="Genomic_DNA"/>
</dbReference>
<proteinExistence type="predicted"/>
<feature type="domain" description="Mannosylglycerate hydrolase MGH1-like glycoside hydrolase" evidence="2">
    <location>
        <begin position="103"/>
        <end position="436"/>
    </location>
</feature>
<gene>
    <name evidence="3" type="ORF">FA14DRAFT_186970</name>
</gene>
<organism evidence="3 4">
    <name type="scientific">Meira miltonrushii</name>
    <dbReference type="NCBI Taxonomy" id="1280837"/>
    <lineage>
        <taxon>Eukaryota</taxon>
        <taxon>Fungi</taxon>
        <taxon>Dikarya</taxon>
        <taxon>Basidiomycota</taxon>
        <taxon>Ustilaginomycotina</taxon>
        <taxon>Exobasidiomycetes</taxon>
        <taxon>Exobasidiales</taxon>
        <taxon>Brachybasidiaceae</taxon>
        <taxon>Meira</taxon>
    </lineage>
</organism>
<evidence type="ECO:0000313" key="3">
    <source>
        <dbReference type="EMBL" id="PWN36792.1"/>
    </source>
</evidence>
<dbReference type="GeneID" id="37023333"/>
<dbReference type="SUPFAM" id="SSF48208">
    <property type="entry name" value="Six-hairpin glycosidases"/>
    <property type="match status" value="1"/>
</dbReference>
<keyword evidence="1" id="KW-0732">Signal</keyword>
<keyword evidence="4" id="KW-1185">Reference proteome</keyword>
<dbReference type="AlphaFoldDB" id="A0A316VGS5"/>
<feature type="chain" id="PRO_5016362526" evidence="1">
    <location>
        <begin position="22"/>
        <end position="687"/>
    </location>
</feature>
<accession>A0A316VGS5</accession>
<dbReference type="RefSeq" id="XP_025357094.1">
    <property type="nucleotide sequence ID" value="XM_025501552.1"/>
</dbReference>
<dbReference type="Proteomes" id="UP000245771">
    <property type="component" value="Unassembled WGS sequence"/>
</dbReference>
<dbReference type="GO" id="GO:0003824">
    <property type="term" value="F:catalytic activity"/>
    <property type="evidence" value="ECO:0007669"/>
    <property type="project" value="UniProtKB-ARBA"/>
</dbReference>